<accession>A0ABW1KR02</accession>
<evidence type="ECO:0000313" key="2">
    <source>
        <dbReference type="EMBL" id="MFC6023224.1"/>
    </source>
</evidence>
<evidence type="ECO:0000256" key="1">
    <source>
        <dbReference type="SAM" id="Coils"/>
    </source>
</evidence>
<dbReference type="EMBL" id="JBHSPR010000085">
    <property type="protein sequence ID" value="MFC6023224.1"/>
    <property type="molecule type" value="Genomic_DNA"/>
</dbReference>
<evidence type="ECO:0000313" key="3">
    <source>
        <dbReference type="Proteomes" id="UP001596203"/>
    </source>
</evidence>
<feature type="coiled-coil region" evidence="1">
    <location>
        <begin position="11"/>
        <end position="45"/>
    </location>
</feature>
<reference evidence="3" key="1">
    <citation type="journal article" date="2019" name="Int. J. Syst. Evol. Microbiol.">
        <title>The Global Catalogue of Microorganisms (GCM) 10K type strain sequencing project: providing services to taxonomists for standard genome sequencing and annotation.</title>
        <authorList>
            <consortium name="The Broad Institute Genomics Platform"/>
            <consortium name="The Broad Institute Genome Sequencing Center for Infectious Disease"/>
            <person name="Wu L."/>
            <person name="Ma J."/>
        </authorList>
    </citation>
    <scope>NUCLEOTIDE SEQUENCE [LARGE SCALE GENOMIC DNA]</scope>
    <source>
        <strain evidence="3">ZS-35-S2</strain>
    </source>
</reference>
<comment type="caution">
    <text evidence="2">The sequence shown here is derived from an EMBL/GenBank/DDBJ whole genome shotgun (WGS) entry which is preliminary data.</text>
</comment>
<organism evidence="2 3">
    <name type="scientific">Plantactinospora solaniradicis</name>
    <dbReference type="NCBI Taxonomy" id="1723736"/>
    <lineage>
        <taxon>Bacteria</taxon>
        <taxon>Bacillati</taxon>
        <taxon>Actinomycetota</taxon>
        <taxon>Actinomycetes</taxon>
        <taxon>Micromonosporales</taxon>
        <taxon>Micromonosporaceae</taxon>
        <taxon>Plantactinospora</taxon>
    </lineage>
</organism>
<proteinExistence type="predicted"/>
<keyword evidence="3" id="KW-1185">Reference proteome</keyword>
<sequence>MTLVQPLKLRIAELEAETIVARQQVEKAAREVSELRAVVREATTMIRRWRSAIPAPNATIGQIRTLVSDPRSRQDDLHLR</sequence>
<keyword evidence="1" id="KW-0175">Coiled coil</keyword>
<protein>
    <submittedName>
        <fullName evidence="2">Uncharacterized protein</fullName>
    </submittedName>
</protein>
<gene>
    <name evidence="2" type="ORF">ACFP2T_44620</name>
</gene>
<dbReference type="Proteomes" id="UP001596203">
    <property type="component" value="Unassembled WGS sequence"/>
</dbReference>
<dbReference type="RefSeq" id="WP_377433247.1">
    <property type="nucleotide sequence ID" value="NZ_JBHSPR010000085.1"/>
</dbReference>
<name>A0ABW1KR02_9ACTN</name>